<dbReference type="Proteomes" id="UP000242877">
    <property type="component" value="Unassembled WGS sequence"/>
</dbReference>
<feature type="compositionally biased region" description="Polar residues" evidence="1">
    <location>
        <begin position="169"/>
        <end position="202"/>
    </location>
</feature>
<feature type="region of interest" description="Disordered" evidence="1">
    <location>
        <begin position="435"/>
        <end position="457"/>
    </location>
</feature>
<dbReference type="PANTHER" id="PTHR23099">
    <property type="entry name" value="TRANSCRIPTIONAL REGULATOR"/>
    <property type="match status" value="1"/>
</dbReference>
<feature type="compositionally biased region" description="Basic and acidic residues" evidence="1">
    <location>
        <begin position="288"/>
        <end position="297"/>
    </location>
</feature>
<dbReference type="SMART" id="SM00731">
    <property type="entry name" value="SprT"/>
    <property type="match status" value="1"/>
</dbReference>
<protein>
    <submittedName>
        <fullName evidence="3">SprT family metallopeptidase</fullName>
    </submittedName>
</protein>
<evidence type="ECO:0000313" key="4">
    <source>
        <dbReference type="Proteomes" id="UP000242877"/>
    </source>
</evidence>
<feature type="region of interest" description="Disordered" evidence="1">
    <location>
        <begin position="121"/>
        <end position="304"/>
    </location>
</feature>
<feature type="region of interest" description="Disordered" evidence="1">
    <location>
        <begin position="336"/>
        <end position="377"/>
    </location>
</feature>
<evidence type="ECO:0000259" key="2">
    <source>
        <dbReference type="SMART" id="SM00731"/>
    </source>
</evidence>
<evidence type="ECO:0000256" key="1">
    <source>
        <dbReference type="SAM" id="MobiDB-lite"/>
    </source>
</evidence>
<feature type="compositionally biased region" description="Low complexity" evidence="1">
    <location>
        <begin position="146"/>
        <end position="168"/>
    </location>
</feature>
<name>A0A168CRD4_9EURO</name>
<comment type="caution">
    <text evidence="3">The sequence shown here is derived from an EMBL/GenBank/DDBJ whole genome shotgun (WGS) entry which is preliminary data.</text>
</comment>
<dbReference type="InterPro" id="IPR035240">
    <property type="entry name" value="SprT_Zn_ribbon"/>
</dbReference>
<accession>A0A168CRD4</accession>
<feature type="region of interest" description="Disordered" evidence="1">
    <location>
        <begin position="76"/>
        <end position="104"/>
    </location>
</feature>
<feature type="compositionally biased region" description="Basic and acidic residues" evidence="1">
    <location>
        <begin position="364"/>
        <end position="377"/>
    </location>
</feature>
<sequence>MAKLSGIRSPIKQVNTREPERKVDNSQGKKLDFGVSLVKTGKARKETTIIDLEKEAPSKIDAKAERRARLLALAAKAKSRHNGLSYDDSASDDESAHSANSTDASIAGFIVSDDEEISYCESSWLDPSSSSEDEKPAPPRRRLVRGRPPSYTTTTSTTRETRTRSPSSARGTSGSHLSSPQLSGESKSQKNNNQPARGSRSISRSEQDVRRLSPTPSGAARSRERDLIPDDGSSTTGTRTSLTSSTSSAELSDQELFVKDPGSLLTNQIYQLPISGSKLQSPSKRQTRAHDTSDRRAQKGTLKATRPIDQLFDFSDFSDSQESDLDVLDLADFEKRITPETQPKSKPIPRTPGKSKSAVLAESRNAKKEKQAKKRAFDESKDALARALLETLDELVTHGQIQDLAASEGGVHITWSKTLNKTAGRANWKRVVVRNSNQTGSESDLSGNLLENQKSSEKAGSRTVKHIASIELAEKIIDCEERLYNTLAHEFCHLANFMISRVVDNPHGESFRCWAAKCMAALAKHPTYAPFNVTITTRHSYKIDYKYVWSCSGCALEYGRHSKSIDPTKVRCGRCKTGVLTQIKPKPRSVSPKKKAPPKISNDCKHEASSAIGKLADKLNVITLD</sequence>
<dbReference type="Pfam" id="PF10263">
    <property type="entry name" value="SprT-like"/>
    <property type="match status" value="1"/>
</dbReference>
<keyword evidence="4" id="KW-1185">Reference proteome</keyword>
<feature type="compositionally biased region" description="Low complexity" evidence="1">
    <location>
        <begin position="121"/>
        <end position="130"/>
    </location>
</feature>
<dbReference type="OrthoDB" id="20772at2759"/>
<dbReference type="GO" id="GO:0005634">
    <property type="term" value="C:nucleus"/>
    <property type="evidence" value="ECO:0007669"/>
    <property type="project" value="TreeGrafter"/>
</dbReference>
<feature type="region of interest" description="Disordered" evidence="1">
    <location>
        <begin position="1"/>
        <end position="29"/>
    </location>
</feature>
<feature type="compositionally biased region" description="Basic and acidic residues" evidence="1">
    <location>
        <begin position="15"/>
        <end position="29"/>
    </location>
</feature>
<evidence type="ECO:0000313" key="3">
    <source>
        <dbReference type="EMBL" id="KZZ96917.1"/>
    </source>
</evidence>
<proteinExistence type="predicted"/>
<dbReference type="InterPro" id="IPR006640">
    <property type="entry name" value="SprT-like_domain"/>
</dbReference>
<feature type="compositionally biased region" description="Polar residues" evidence="1">
    <location>
        <begin position="435"/>
        <end position="453"/>
    </location>
</feature>
<organism evidence="3 4">
    <name type="scientific">Ascosphaera apis ARSEF 7405</name>
    <dbReference type="NCBI Taxonomy" id="392613"/>
    <lineage>
        <taxon>Eukaryota</taxon>
        <taxon>Fungi</taxon>
        <taxon>Dikarya</taxon>
        <taxon>Ascomycota</taxon>
        <taxon>Pezizomycotina</taxon>
        <taxon>Eurotiomycetes</taxon>
        <taxon>Eurotiomycetidae</taxon>
        <taxon>Onygenales</taxon>
        <taxon>Ascosphaeraceae</taxon>
        <taxon>Ascosphaera</taxon>
    </lineage>
</organism>
<dbReference type="GO" id="GO:0006950">
    <property type="term" value="P:response to stress"/>
    <property type="evidence" value="ECO:0007669"/>
    <property type="project" value="UniProtKB-ARBA"/>
</dbReference>
<feature type="compositionally biased region" description="Low complexity" evidence="1">
    <location>
        <begin position="233"/>
        <end position="248"/>
    </location>
</feature>
<dbReference type="Pfam" id="PF17283">
    <property type="entry name" value="Zn_ribbon_SprT"/>
    <property type="match status" value="1"/>
</dbReference>
<dbReference type="EMBL" id="AZGZ01000002">
    <property type="protein sequence ID" value="KZZ96917.1"/>
    <property type="molecule type" value="Genomic_DNA"/>
</dbReference>
<reference evidence="3 4" key="1">
    <citation type="journal article" date="2016" name="Genome Biol. Evol.">
        <title>Divergent and convergent evolution of fungal pathogenicity.</title>
        <authorList>
            <person name="Shang Y."/>
            <person name="Xiao G."/>
            <person name="Zheng P."/>
            <person name="Cen K."/>
            <person name="Zhan S."/>
            <person name="Wang C."/>
        </authorList>
    </citation>
    <scope>NUCLEOTIDE SEQUENCE [LARGE SCALE GENOMIC DNA]</scope>
    <source>
        <strain evidence="3 4">ARSEF 7405</strain>
    </source>
</reference>
<dbReference type="PANTHER" id="PTHR23099:SF0">
    <property type="entry name" value="GERM CELL NUCLEAR ACIDIC PROTEIN"/>
    <property type="match status" value="1"/>
</dbReference>
<dbReference type="VEuPathDB" id="FungiDB:AAP_00560"/>
<gene>
    <name evidence="3" type="ORF">AAP_00560</name>
</gene>
<dbReference type="AlphaFoldDB" id="A0A168CRD4"/>
<feature type="domain" description="SprT-like" evidence="2">
    <location>
        <begin position="390"/>
        <end position="582"/>
    </location>
</feature>